<dbReference type="Gene3D" id="3.40.630.30">
    <property type="match status" value="1"/>
</dbReference>
<dbReference type="Pfam" id="PF11814">
    <property type="entry name" value="DUF3335"/>
    <property type="match status" value="1"/>
</dbReference>
<dbReference type="InterPro" id="IPR016181">
    <property type="entry name" value="Acyl_CoA_acyltransferase"/>
</dbReference>
<sequence length="406" mass="45340">MSPNQGAIALDGCWRFGCVVDTSDQGLFHNAIEVFRARMPAEIRTARASDVDDLAVIEKAVFSSDRISRRSFRQLIERESAELLVAESDGRVAGYAVVLFRKGSGVARLYSIAIGPFFGGLGIGRMLLASAEETAFEHNRMMLRLEVREDNSRAIRIYEQSGYRKIGREPGYYEDGASALRYEKTLRGDIPVATRVPFYQQTCEFTCGPCCLMMAMANFEPGFVPDPVMEIRLWREATTVFMMSGPGGCEPFGLAVAGHESGLSAEIYVSFHGALFLQSVRSQDKRRVMELAQVDFRRRAELYGIPVNYRPFAIDDIRTAIAEGKLVLVLISGFLMFGKKVPHWVLAIGDDGDHILIHDPWVEDERQETILDAANIPVPYGIFMNMAQFGRDGLRAAITLGKRDRQ</sequence>
<dbReference type="InterPro" id="IPR000182">
    <property type="entry name" value="GNAT_dom"/>
</dbReference>
<gene>
    <name evidence="4" type="ORF">BQ8482_330115</name>
</gene>
<protein>
    <recommendedName>
        <fullName evidence="3">N-acetyltransferase domain-containing protein</fullName>
    </recommendedName>
</protein>
<dbReference type="GO" id="GO:0016747">
    <property type="term" value="F:acyltransferase activity, transferring groups other than amino-acyl groups"/>
    <property type="evidence" value="ECO:0007669"/>
    <property type="project" value="InterPro"/>
</dbReference>
<dbReference type="InterPro" id="IPR050832">
    <property type="entry name" value="Bact_Acetyltransf"/>
</dbReference>
<proteinExistence type="predicted"/>
<dbReference type="Pfam" id="PF00583">
    <property type="entry name" value="Acetyltransf_1"/>
    <property type="match status" value="1"/>
</dbReference>
<reference evidence="5" key="1">
    <citation type="submission" date="2016-12" db="EMBL/GenBank/DDBJ databases">
        <authorList>
            <person name="Brunel B."/>
        </authorList>
    </citation>
    <scope>NUCLEOTIDE SEQUENCE [LARGE SCALE GENOMIC DNA]</scope>
</reference>
<organism evidence="4 5">
    <name type="scientific">Mesorhizobium delmotii</name>
    <dbReference type="NCBI Taxonomy" id="1631247"/>
    <lineage>
        <taxon>Bacteria</taxon>
        <taxon>Pseudomonadati</taxon>
        <taxon>Pseudomonadota</taxon>
        <taxon>Alphaproteobacteria</taxon>
        <taxon>Hyphomicrobiales</taxon>
        <taxon>Phyllobacteriaceae</taxon>
        <taxon>Mesorhizobium</taxon>
    </lineage>
</organism>
<name>A0A2P9AP85_9HYPH</name>
<dbReference type="SUPFAM" id="SSF55729">
    <property type="entry name" value="Acyl-CoA N-acyltransferases (Nat)"/>
    <property type="match status" value="1"/>
</dbReference>
<evidence type="ECO:0000256" key="1">
    <source>
        <dbReference type="ARBA" id="ARBA00022679"/>
    </source>
</evidence>
<dbReference type="EMBL" id="FUIG01000041">
    <property type="protein sequence ID" value="SJM32980.1"/>
    <property type="molecule type" value="Genomic_DNA"/>
</dbReference>
<evidence type="ECO:0000256" key="2">
    <source>
        <dbReference type="ARBA" id="ARBA00023315"/>
    </source>
</evidence>
<keyword evidence="1" id="KW-0808">Transferase</keyword>
<dbReference type="AlphaFoldDB" id="A0A2P9AP85"/>
<dbReference type="Proteomes" id="UP000245698">
    <property type="component" value="Unassembled WGS sequence"/>
</dbReference>
<evidence type="ECO:0000313" key="4">
    <source>
        <dbReference type="EMBL" id="SJM32980.1"/>
    </source>
</evidence>
<evidence type="ECO:0000259" key="3">
    <source>
        <dbReference type="PROSITE" id="PS51186"/>
    </source>
</evidence>
<keyword evidence="2" id="KW-0012">Acyltransferase</keyword>
<keyword evidence="5" id="KW-1185">Reference proteome</keyword>
<dbReference type="CDD" id="cd04301">
    <property type="entry name" value="NAT_SF"/>
    <property type="match status" value="1"/>
</dbReference>
<accession>A0A2P9AP85</accession>
<evidence type="ECO:0000313" key="5">
    <source>
        <dbReference type="Proteomes" id="UP000245698"/>
    </source>
</evidence>
<dbReference type="InterPro" id="IPR021770">
    <property type="entry name" value="DUF3335"/>
</dbReference>
<dbReference type="PROSITE" id="PS51186">
    <property type="entry name" value="GNAT"/>
    <property type="match status" value="1"/>
</dbReference>
<dbReference type="PANTHER" id="PTHR43877">
    <property type="entry name" value="AMINOALKYLPHOSPHONATE N-ACETYLTRANSFERASE-RELATED-RELATED"/>
    <property type="match status" value="1"/>
</dbReference>
<feature type="domain" description="N-acetyltransferase" evidence="3">
    <location>
        <begin position="41"/>
        <end position="187"/>
    </location>
</feature>